<evidence type="ECO:0000313" key="7">
    <source>
        <dbReference type="Proteomes" id="UP000812270"/>
    </source>
</evidence>
<dbReference type="InterPro" id="IPR039425">
    <property type="entry name" value="RNA_pol_sigma-70-like"/>
</dbReference>
<keyword evidence="1" id="KW-0805">Transcription regulation</keyword>
<dbReference type="PANTHER" id="PTHR43133:SF46">
    <property type="entry name" value="RNA POLYMERASE SIGMA-70 FACTOR ECF SUBFAMILY"/>
    <property type="match status" value="1"/>
</dbReference>
<dbReference type="RefSeq" id="WP_217792446.1">
    <property type="nucleotide sequence ID" value="NZ_JAHSPG010000013.1"/>
</dbReference>
<evidence type="ECO:0000259" key="5">
    <source>
        <dbReference type="Pfam" id="PF04545"/>
    </source>
</evidence>
<dbReference type="Proteomes" id="UP000812270">
    <property type="component" value="Unassembled WGS sequence"/>
</dbReference>
<dbReference type="GO" id="GO:0006352">
    <property type="term" value="P:DNA-templated transcription initiation"/>
    <property type="evidence" value="ECO:0007669"/>
    <property type="project" value="InterPro"/>
</dbReference>
<comment type="caution">
    <text evidence="6">The sequence shown here is derived from an EMBL/GenBank/DDBJ whole genome shotgun (WGS) entry which is preliminary data.</text>
</comment>
<dbReference type="Pfam" id="PF04545">
    <property type="entry name" value="Sigma70_r4"/>
    <property type="match status" value="1"/>
</dbReference>
<dbReference type="AlphaFoldDB" id="A0A9E2SAS0"/>
<feature type="domain" description="RNA polymerase sigma-70 region 4" evidence="5">
    <location>
        <begin position="130"/>
        <end position="179"/>
    </location>
</feature>
<evidence type="ECO:0000256" key="1">
    <source>
        <dbReference type="ARBA" id="ARBA00023015"/>
    </source>
</evidence>
<evidence type="ECO:0000256" key="2">
    <source>
        <dbReference type="ARBA" id="ARBA00023082"/>
    </source>
</evidence>
<dbReference type="InterPro" id="IPR007630">
    <property type="entry name" value="RNA_pol_sigma70_r4"/>
</dbReference>
<dbReference type="InterPro" id="IPR007627">
    <property type="entry name" value="RNA_pol_sigma70_r2"/>
</dbReference>
<keyword evidence="2" id="KW-0731">Sigma factor</keyword>
<evidence type="ECO:0000259" key="4">
    <source>
        <dbReference type="Pfam" id="PF04542"/>
    </source>
</evidence>
<dbReference type="EMBL" id="JAHSPG010000013">
    <property type="protein sequence ID" value="MBV4358722.1"/>
    <property type="molecule type" value="Genomic_DNA"/>
</dbReference>
<dbReference type="Pfam" id="PF04542">
    <property type="entry name" value="Sigma70_r2"/>
    <property type="match status" value="1"/>
</dbReference>
<keyword evidence="7" id="KW-1185">Reference proteome</keyword>
<evidence type="ECO:0000256" key="3">
    <source>
        <dbReference type="ARBA" id="ARBA00023163"/>
    </source>
</evidence>
<evidence type="ECO:0000313" key="6">
    <source>
        <dbReference type="EMBL" id="MBV4358722.1"/>
    </source>
</evidence>
<name>A0A9E2SAS0_9BACT</name>
<sequence length="200" mass="22934">MTKQLPYTDTELAELIRNGDAEAFRLLFERFIRALVYFGVKLTGDQEESEDAASEALQKLWQKKEDMKGYPEMRAYLFSIVHNRSVNFLKRRSMIKTAHQAIQAEEESHSDSSITTRIIQAETMVAIYGAIDKLPQHHRDLLYKIYIEELSTSDLAKNLGTTPAHIRTAKARALASLREILSDETLLKSCIIFFFLFSAK</sequence>
<protein>
    <submittedName>
        <fullName evidence="6">Sigma-70 family RNA polymerase sigma factor</fullName>
    </submittedName>
</protein>
<dbReference type="GO" id="GO:0016987">
    <property type="term" value="F:sigma factor activity"/>
    <property type="evidence" value="ECO:0007669"/>
    <property type="project" value="UniProtKB-KW"/>
</dbReference>
<dbReference type="PANTHER" id="PTHR43133">
    <property type="entry name" value="RNA POLYMERASE ECF-TYPE SIGMA FACTO"/>
    <property type="match status" value="1"/>
</dbReference>
<gene>
    <name evidence="6" type="ORF">KTO63_16275</name>
</gene>
<keyword evidence="3" id="KW-0804">Transcription</keyword>
<feature type="domain" description="RNA polymerase sigma-70 region 2" evidence="4">
    <location>
        <begin position="27"/>
        <end position="93"/>
    </location>
</feature>
<proteinExistence type="predicted"/>
<reference evidence="6" key="1">
    <citation type="submission" date="2021-06" db="EMBL/GenBank/DDBJ databases">
        <authorList>
            <person name="Huq M.A."/>
        </authorList>
    </citation>
    <scope>NUCLEOTIDE SEQUENCE</scope>
    <source>
        <strain evidence="6">MAH-26</strain>
    </source>
</reference>
<organism evidence="6 7">
    <name type="scientific">Pinibacter aurantiacus</name>
    <dbReference type="NCBI Taxonomy" id="2851599"/>
    <lineage>
        <taxon>Bacteria</taxon>
        <taxon>Pseudomonadati</taxon>
        <taxon>Bacteroidota</taxon>
        <taxon>Chitinophagia</taxon>
        <taxon>Chitinophagales</taxon>
        <taxon>Chitinophagaceae</taxon>
        <taxon>Pinibacter</taxon>
    </lineage>
</organism>
<accession>A0A9E2SAS0</accession>
<dbReference type="NCBIfam" id="TIGR02937">
    <property type="entry name" value="sigma70-ECF"/>
    <property type="match status" value="1"/>
</dbReference>
<dbReference type="InterPro" id="IPR014284">
    <property type="entry name" value="RNA_pol_sigma-70_dom"/>
</dbReference>